<sequence>MSALQSLFGLDGKVALVTGGGRGIGRMITEGFIAAGAARVYIASRDADALARAADEIASDGRCIALPANLGTDAGCVALAEEISMREGKLDILVNNSGASWLAPFETYPEAAWDKVFQLNLKAPFFLARALAPSLEKAASGSETARIINIGSVAGEIAESMSTYAYGLSKGALHHLTRMLAKEFAARGIAVNAIAPGRFPSKMTKSVLEDRARYEAELASIPLCRWGTSDDMAGASLFLASRAAGYATGVILYLDGGVTLTSG</sequence>
<evidence type="ECO:0000313" key="6">
    <source>
        <dbReference type="EMBL" id="QGZ93553.1"/>
    </source>
</evidence>
<dbReference type="SUPFAM" id="SSF51735">
    <property type="entry name" value="NAD(P)-binding Rossmann-fold domains"/>
    <property type="match status" value="1"/>
</dbReference>
<keyword evidence="2" id="KW-0521">NADP</keyword>
<dbReference type="PANTHER" id="PTHR43618:SF8">
    <property type="entry name" value="7ALPHA-HYDROXYSTEROID DEHYDROGENASE"/>
    <property type="match status" value="1"/>
</dbReference>
<dbReference type="Gene3D" id="3.40.50.720">
    <property type="entry name" value="NAD(P)-binding Rossmann-like Domain"/>
    <property type="match status" value="1"/>
</dbReference>
<evidence type="ECO:0000256" key="4">
    <source>
        <dbReference type="ARBA" id="ARBA00066641"/>
    </source>
</evidence>
<organism evidence="6 7">
    <name type="scientific">Terricaulis silvestris</name>
    <dbReference type="NCBI Taxonomy" id="2686094"/>
    <lineage>
        <taxon>Bacteria</taxon>
        <taxon>Pseudomonadati</taxon>
        <taxon>Pseudomonadota</taxon>
        <taxon>Alphaproteobacteria</taxon>
        <taxon>Caulobacterales</taxon>
        <taxon>Caulobacteraceae</taxon>
        <taxon>Terricaulis</taxon>
    </lineage>
</organism>
<dbReference type="PRINTS" id="PR00080">
    <property type="entry name" value="SDRFAMILY"/>
</dbReference>
<dbReference type="Pfam" id="PF13561">
    <property type="entry name" value="adh_short_C2"/>
    <property type="match status" value="1"/>
</dbReference>
<name>A0A6I6MQT8_9CAUL</name>
<dbReference type="PRINTS" id="PR00081">
    <property type="entry name" value="GDHRDH"/>
</dbReference>
<dbReference type="AlphaFoldDB" id="A0A6I6MQT8"/>
<gene>
    <name evidence="6" type="primary">rhlG</name>
    <name evidence="6" type="ORF">DSM104635_00365</name>
</gene>
<accession>A0A6I6MQT8</accession>
<proteinExistence type="inferred from homology"/>
<evidence type="ECO:0000256" key="2">
    <source>
        <dbReference type="ARBA" id="ARBA00022857"/>
    </source>
</evidence>
<reference evidence="7" key="1">
    <citation type="submission" date="2019-12" db="EMBL/GenBank/DDBJ databases">
        <title>Complete genome of Terracaulis silvestris 0127_4.</title>
        <authorList>
            <person name="Vieira S."/>
            <person name="Riedel T."/>
            <person name="Sproer C."/>
            <person name="Pascual J."/>
            <person name="Boedeker C."/>
            <person name="Overmann J."/>
        </authorList>
    </citation>
    <scope>NUCLEOTIDE SEQUENCE [LARGE SCALE GENOMIC DNA]</scope>
    <source>
        <strain evidence="7">0127_4</strain>
    </source>
</reference>
<dbReference type="Proteomes" id="UP000431269">
    <property type="component" value="Chromosome"/>
</dbReference>
<dbReference type="FunFam" id="3.40.50.720:FF:000084">
    <property type="entry name" value="Short-chain dehydrogenase reductase"/>
    <property type="match status" value="1"/>
</dbReference>
<dbReference type="RefSeq" id="WP_158764555.1">
    <property type="nucleotide sequence ID" value="NZ_CP047045.1"/>
</dbReference>
<dbReference type="PANTHER" id="PTHR43618">
    <property type="entry name" value="7-ALPHA-HYDROXYSTEROID DEHYDROGENASE"/>
    <property type="match status" value="1"/>
</dbReference>
<evidence type="ECO:0000256" key="1">
    <source>
        <dbReference type="ARBA" id="ARBA00006484"/>
    </source>
</evidence>
<comment type="similarity">
    <text evidence="1">Belongs to the short-chain dehydrogenases/reductases (SDR) family.</text>
</comment>
<dbReference type="InterPro" id="IPR036291">
    <property type="entry name" value="NAD(P)-bd_dom_sf"/>
</dbReference>
<evidence type="ECO:0000256" key="5">
    <source>
        <dbReference type="ARBA" id="ARBA00069939"/>
    </source>
</evidence>
<evidence type="ECO:0000313" key="7">
    <source>
        <dbReference type="Proteomes" id="UP000431269"/>
    </source>
</evidence>
<dbReference type="InterPro" id="IPR002347">
    <property type="entry name" value="SDR_fam"/>
</dbReference>
<dbReference type="GO" id="GO:0047838">
    <property type="term" value="F:D-xylose 1-dehydrogenase (NAD+) activity"/>
    <property type="evidence" value="ECO:0007669"/>
    <property type="project" value="UniProtKB-EC"/>
</dbReference>
<protein>
    <recommendedName>
        <fullName evidence="5">D-xylose 1-dehydrogenase</fullName>
        <ecNumber evidence="4">1.1.1.175</ecNumber>
    </recommendedName>
</protein>
<keyword evidence="7" id="KW-1185">Reference proteome</keyword>
<dbReference type="InterPro" id="IPR052178">
    <property type="entry name" value="Sec_Metab_Biosynth_SDR"/>
</dbReference>
<dbReference type="KEGG" id="tsv:DSM104635_00365"/>
<keyword evidence="3 6" id="KW-0560">Oxidoreductase</keyword>
<dbReference type="EC" id="1.1.1.175" evidence="4"/>
<dbReference type="EMBL" id="CP047045">
    <property type="protein sequence ID" value="QGZ93553.1"/>
    <property type="molecule type" value="Genomic_DNA"/>
</dbReference>
<evidence type="ECO:0000256" key="3">
    <source>
        <dbReference type="ARBA" id="ARBA00023002"/>
    </source>
</evidence>